<dbReference type="AlphaFoldDB" id="A0A5N1IM68"/>
<evidence type="ECO:0000313" key="9">
    <source>
        <dbReference type="EMBL" id="KAA9325007.1"/>
    </source>
</evidence>
<feature type="transmembrane region" description="Helical" evidence="6">
    <location>
        <begin position="387"/>
        <end position="414"/>
    </location>
</feature>
<dbReference type="Pfam" id="PF02687">
    <property type="entry name" value="FtsX"/>
    <property type="match status" value="2"/>
</dbReference>
<feature type="transmembrane region" description="Helical" evidence="6">
    <location>
        <begin position="345"/>
        <end position="367"/>
    </location>
</feature>
<feature type="transmembrane region" description="Helical" evidence="6">
    <location>
        <begin position="736"/>
        <end position="755"/>
    </location>
</feature>
<feature type="domain" description="ABC3 transporter permease C-terminal" evidence="7">
    <location>
        <begin position="296"/>
        <end position="412"/>
    </location>
</feature>
<proteinExistence type="predicted"/>
<feature type="domain" description="MacB-like periplasmic core" evidence="8">
    <location>
        <begin position="20"/>
        <end position="248"/>
    </location>
</feature>
<evidence type="ECO:0000256" key="4">
    <source>
        <dbReference type="ARBA" id="ARBA00022989"/>
    </source>
</evidence>
<accession>A0A5N1IM68</accession>
<name>A0A5N1IM68_9BACT</name>
<dbReference type="InterPro" id="IPR003838">
    <property type="entry name" value="ABC3_permease_C"/>
</dbReference>
<evidence type="ECO:0000256" key="6">
    <source>
        <dbReference type="SAM" id="Phobius"/>
    </source>
</evidence>
<dbReference type="PANTHER" id="PTHR30572">
    <property type="entry name" value="MEMBRANE COMPONENT OF TRANSPORTER-RELATED"/>
    <property type="match status" value="1"/>
</dbReference>
<dbReference type="Pfam" id="PF12704">
    <property type="entry name" value="MacB_PCD"/>
    <property type="match status" value="2"/>
</dbReference>
<protein>
    <submittedName>
        <fullName evidence="9">FtsX-like permease family protein</fullName>
    </submittedName>
</protein>
<keyword evidence="10" id="KW-1185">Reference proteome</keyword>
<feature type="transmembrane region" description="Helical" evidence="6">
    <location>
        <begin position="290"/>
        <end position="312"/>
    </location>
</feature>
<feature type="domain" description="ABC3 transporter permease C-terminal" evidence="7">
    <location>
        <begin position="687"/>
        <end position="800"/>
    </location>
</feature>
<evidence type="ECO:0000256" key="1">
    <source>
        <dbReference type="ARBA" id="ARBA00004651"/>
    </source>
</evidence>
<evidence type="ECO:0000256" key="5">
    <source>
        <dbReference type="ARBA" id="ARBA00023136"/>
    </source>
</evidence>
<reference evidence="9 10" key="1">
    <citation type="submission" date="2019-09" db="EMBL/GenBank/DDBJ databases">
        <title>Genome sequence of Adhaeribacter sp. M2.</title>
        <authorList>
            <person name="Srinivasan S."/>
        </authorList>
    </citation>
    <scope>NUCLEOTIDE SEQUENCE [LARGE SCALE GENOMIC DNA]</scope>
    <source>
        <strain evidence="9 10">M2</strain>
    </source>
</reference>
<feature type="transmembrane region" description="Helical" evidence="6">
    <location>
        <begin position="687"/>
        <end position="709"/>
    </location>
</feature>
<dbReference type="GO" id="GO:0005886">
    <property type="term" value="C:plasma membrane"/>
    <property type="evidence" value="ECO:0007669"/>
    <property type="project" value="UniProtKB-SubCell"/>
</dbReference>
<dbReference type="PANTHER" id="PTHR30572:SF18">
    <property type="entry name" value="ABC-TYPE MACROLIDE FAMILY EXPORT SYSTEM PERMEASE COMPONENT 2"/>
    <property type="match status" value="1"/>
</dbReference>
<keyword evidence="3 6" id="KW-0812">Transmembrane</keyword>
<keyword evidence="4 6" id="KW-1133">Transmembrane helix</keyword>
<feature type="transmembrane region" description="Helical" evidence="6">
    <location>
        <begin position="767"/>
        <end position="788"/>
    </location>
</feature>
<organism evidence="9 10">
    <name type="scientific">Adhaeribacter soli</name>
    <dbReference type="NCBI Taxonomy" id="2607655"/>
    <lineage>
        <taxon>Bacteria</taxon>
        <taxon>Pseudomonadati</taxon>
        <taxon>Bacteroidota</taxon>
        <taxon>Cytophagia</taxon>
        <taxon>Cytophagales</taxon>
        <taxon>Hymenobacteraceae</taxon>
        <taxon>Adhaeribacter</taxon>
    </lineage>
</organism>
<dbReference type="InterPro" id="IPR025857">
    <property type="entry name" value="MacB_PCD"/>
</dbReference>
<dbReference type="EMBL" id="VTWT01000014">
    <property type="protein sequence ID" value="KAA9325007.1"/>
    <property type="molecule type" value="Genomic_DNA"/>
</dbReference>
<dbReference type="GO" id="GO:0022857">
    <property type="term" value="F:transmembrane transporter activity"/>
    <property type="evidence" value="ECO:0007669"/>
    <property type="project" value="TreeGrafter"/>
</dbReference>
<evidence type="ECO:0000256" key="3">
    <source>
        <dbReference type="ARBA" id="ARBA00022692"/>
    </source>
</evidence>
<keyword evidence="2" id="KW-1003">Cell membrane</keyword>
<comment type="subcellular location">
    <subcellularLocation>
        <location evidence="1">Cell membrane</location>
        <topology evidence="1">Multi-pass membrane protein</topology>
    </subcellularLocation>
</comment>
<evidence type="ECO:0000256" key="2">
    <source>
        <dbReference type="ARBA" id="ARBA00022475"/>
    </source>
</evidence>
<feature type="transmembrane region" description="Helical" evidence="6">
    <location>
        <begin position="435"/>
        <end position="453"/>
    </location>
</feature>
<dbReference type="Proteomes" id="UP000326570">
    <property type="component" value="Unassembled WGS sequence"/>
</dbReference>
<sequence length="807" mass="90929">MLKTYFLTAYRALLRNRSYSILNILGLSLSITCSLLLFLVIRYELSIDKFHAAADQIYRLTVHENYESGSIRSGSVHFPAAGVLRNNNPGIVEMAQVYGEEEVQVTVPANGQEPPKYFNTEHPVAFIEPEFFHLFDFGLNLQDKGKALKEPNMAILTQSYAAKYFPDTEAVGKVISLNNKLNLKVAAVIPDLPKNTDFPFGIFVSYPTLKNYIDYDLTAWSALTSQQNLYLKLPANADTAQVRTAITKTLKAQMPEKKRERLIFVLQPLKNLHYDSTYETYSRRTTSMEVLGIMAVIGVFLLATACINFINLATAQATKRSKEVGIRKVLGSNQKQLMLQFLGETFLLTLAAGLFSVVLAELTLPFLNRLLDLQLTFSLLEEPGLLLFFLLELLVVTLFAGLYPAFVLSGFQPIQALKSKMARQQMAGISLRKGLVLVQFTICQLLIICTLVVSEQMRYMRNKDLGFNKEAVVLVPLYKASAEKMFAYRQEITKLPGVQQASFIFSPPSSDFSYTTNFTFDNQPHNAAFQVNMKLSDEHYISLFGIKLLAGRDFTHQPPTDTIRQIVINQTMQRQLGLKSPEEALGKKMLLGRNMHGIIVGVAKDYHQNSLRESIRPIAMVNMGGASSNIYFLAAKVAPGQTQNAIQGLEKVWQKAYPDYIFEYQFLDQTIADFYKEDQRRNTLFRIFSGISIFIGCLGLYGLVSFMATQRTKEVGIRKVMGASLWDITYLFSKEFIQLVLLAFLVAAPLAYYFMNKWLQDFEYRITLSPAAFLIAGMVTMSIALLTMSFQAIKAARKNPVLALKTE</sequence>
<dbReference type="InterPro" id="IPR050250">
    <property type="entry name" value="Macrolide_Exporter_MacB"/>
</dbReference>
<gene>
    <name evidence="9" type="ORF">F0P94_19040</name>
</gene>
<feature type="transmembrane region" description="Helical" evidence="6">
    <location>
        <begin position="21"/>
        <end position="41"/>
    </location>
</feature>
<keyword evidence="5 6" id="KW-0472">Membrane</keyword>
<dbReference type="RefSeq" id="WP_150906066.1">
    <property type="nucleotide sequence ID" value="NZ_VTWT01000014.1"/>
</dbReference>
<feature type="domain" description="MacB-like periplasmic core" evidence="8">
    <location>
        <begin position="491"/>
        <end position="647"/>
    </location>
</feature>
<comment type="caution">
    <text evidence="9">The sequence shown here is derived from an EMBL/GenBank/DDBJ whole genome shotgun (WGS) entry which is preliminary data.</text>
</comment>
<evidence type="ECO:0000259" key="7">
    <source>
        <dbReference type="Pfam" id="PF02687"/>
    </source>
</evidence>
<evidence type="ECO:0000259" key="8">
    <source>
        <dbReference type="Pfam" id="PF12704"/>
    </source>
</evidence>
<evidence type="ECO:0000313" key="10">
    <source>
        <dbReference type="Proteomes" id="UP000326570"/>
    </source>
</evidence>